<reference evidence="2 3" key="1">
    <citation type="journal article" date="2020" name="ISME J.">
        <title>Uncovering the hidden diversity of litter-decomposition mechanisms in mushroom-forming fungi.</title>
        <authorList>
            <person name="Floudas D."/>
            <person name="Bentzer J."/>
            <person name="Ahren D."/>
            <person name="Johansson T."/>
            <person name="Persson P."/>
            <person name="Tunlid A."/>
        </authorList>
    </citation>
    <scope>NUCLEOTIDE SEQUENCE [LARGE SCALE GENOMIC DNA]</scope>
    <source>
        <strain evidence="2 3">CBS 101986</strain>
    </source>
</reference>
<sequence>MSTVTNPPSSFASSNRDGHLGPPRNRRPKQMNISVFKNAKSPHIKNSTFSNVSNTIVVNRMSTSSDSASDPALKIL</sequence>
<protein>
    <submittedName>
        <fullName evidence="2">Uncharacterized protein</fullName>
    </submittedName>
</protein>
<name>A0A8H5BXL1_9AGAR</name>
<dbReference type="EMBL" id="JAACJJ010000001">
    <property type="protein sequence ID" value="KAF5331074.1"/>
    <property type="molecule type" value="Genomic_DNA"/>
</dbReference>
<keyword evidence="3" id="KW-1185">Reference proteome</keyword>
<feature type="region of interest" description="Disordered" evidence="1">
    <location>
        <begin position="1"/>
        <end position="31"/>
    </location>
</feature>
<dbReference type="Proteomes" id="UP000567179">
    <property type="component" value="Unassembled WGS sequence"/>
</dbReference>
<dbReference type="AlphaFoldDB" id="A0A8H5BXL1"/>
<gene>
    <name evidence="2" type="ORF">D9619_005899</name>
</gene>
<organism evidence="2 3">
    <name type="scientific">Psilocybe cf. subviscida</name>
    <dbReference type="NCBI Taxonomy" id="2480587"/>
    <lineage>
        <taxon>Eukaryota</taxon>
        <taxon>Fungi</taxon>
        <taxon>Dikarya</taxon>
        <taxon>Basidiomycota</taxon>
        <taxon>Agaricomycotina</taxon>
        <taxon>Agaricomycetes</taxon>
        <taxon>Agaricomycetidae</taxon>
        <taxon>Agaricales</taxon>
        <taxon>Agaricineae</taxon>
        <taxon>Strophariaceae</taxon>
        <taxon>Psilocybe</taxon>
    </lineage>
</organism>
<proteinExistence type="predicted"/>
<evidence type="ECO:0000313" key="3">
    <source>
        <dbReference type="Proteomes" id="UP000567179"/>
    </source>
</evidence>
<accession>A0A8H5BXL1</accession>
<evidence type="ECO:0000313" key="2">
    <source>
        <dbReference type="EMBL" id="KAF5331074.1"/>
    </source>
</evidence>
<feature type="compositionally biased region" description="Polar residues" evidence="1">
    <location>
        <begin position="1"/>
        <end position="15"/>
    </location>
</feature>
<comment type="caution">
    <text evidence="2">The sequence shown here is derived from an EMBL/GenBank/DDBJ whole genome shotgun (WGS) entry which is preliminary data.</text>
</comment>
<evidence type="ECO:0000256" key="1">
    <source>
        <dbReference type="SAM" id="MobiDB-lite"/>
    </source>
</evidence>